<dbReference type="PANTHER" id="PTHR43130:SF3">
    <property type="entry name" value="HTH-TYPE TRANSCRIPTIONAL REGULATOR RV1931C"/>
    <property type="match status" value="1"/>
</dbReference>
<evidence type="ECO:0000313" key="6">
    <source>
        <dbReference type="Proteomes" id="UP000516057"/>
    </source>
</evidence>
<dbReference type="SUPFAM" id="SSF52317">
    <property type="entry name" value="Class I glutamine amidotransferase-like"/>
    <property type="match status" value="1"/>
</dbReference>
<sequence length="337" mass="36008">MPTRNDECAADPAQAVPARRVALVVFDGVEILDLAGPASVFAKANEQVPGTYELRVLAAGEGLVATSAGLAIAPHGRWTQGDAGPVDTLIVAGGSEDALRRLLLGTGLGAWIAEAARSARRVASVCTGAFALAQAGLLHGRRSTTHWSACGLLQSLCPDTTVVDDQIYVRDGTVWTSAGVLTGVDLALALVEEDLGRSHAMQIARNLVAAGLRPGLAPQSSPLLRAQARASHPLRELLAWVREHLADDLRVERLAERAAMSPRHFARVFQREIGMAPARYVQAVRLDEAALLLRETAWSIERVAVQCGFASTDALQRGFRQRWGVPPGEYRQGTAQR</sequence>
<protein>
    <submittedName>
        <fullName evidence="5">DJ-1/PfpI family protein</fullName>
    </submittedName>
</protein>
<gene>
    <name evidence="5" type="ORF">H9L24_08530</name>
</gene>
<feature type="domain" description="HTH araC/xylS-type" evidence="4">
    <location>
        <begin position="235"/>
        <end position="333"/>
    </location>
</feature>
<accession>A0A7H0HJS8</accession>
<evidence type="ECO:0000256" key="1">
    <source>
        <dbReference type="ARBA" id="ARBA00023015"/>
    </source>
</evidence>
<dbReference type="CDD" id="cd03137">
    <property type="entry name" value="GATase1_AraC_1"/>
    <property type="match status" value="1"/>
</dbReference>
<dbReference type="GO" id="GO:0043565">
    <property type="term" value="F:sequence-specific DNA binding"/>
    <property type="evidence" value="ECO:0007669"/>
    <property type="project" value="InterPro"/>
</dbReference>
<evidence type="ECO:0000256" key="3">
    <source>
        <dbReference type="ARBA" id="ARBA00023163"/>
    </source>
</evidence>
<evidence type="ECO:0000259" key="4">
    <source>
        <dbReference type="PROSITE" id="PS01124"/>
    </source>
</evidence>
<dbReference type="SMART" id="SM00342">
    <property type="entry name" value="HTH_ARAC"/>
    <property type="match status" value="1"/>
</dbReference>
<dbReference type="AlphaFoldDB" id="A0A7H0HJS8"/>
<keyword evidence="2" id="KW-0238">DNA-binding</keyword>
<dbReference type="InterPro" id="IPR052158">
    <property type="entry name" value="INH-QAR"/>
</dbReference>
<dbReference type="InterPro" id="IPR009057">
    <property type="entry name" value="Homeodomain-like_sf"/>
</dbReference>
<reference evidence="5 6" key="1">
    <citation type="submission" date="2020-08" db="EMBL/GenBank/DDBJ databases">
        <title>Genome sequence of Acidovorax monticola KACC 19171T.</title>
        <authorList>
            <person name="Hyun D.-W."/>
            <person name="Bae J.-W."/>
        </authorList>
    </citation>
    <scope>NUCLEOTIDE SEQUENCE [LARGE SCALE GENOMIC DNA]</scope>
    <source>
        <strain evidence="5 6">KACC 19171</strain>
    </source>
</reference>
<evidence type="ECO:0000313" key="5">
    <source>
        <dbReference type="EMBL" id="QNP60794.1"/>
    </source>
</evidence>
<keyword evidence="3" id="KW-0804">Transcription</keyword>
<dbReference type="Pfam" id="PF12833">
    <property type="entry name" value="HTH_18"/>
    <property type="match status" value="1"/>
</dbReference>
<dbReference type="Gene3D" id="3.40.50.880">
    <property type="match status" value="1"/>
</dbReference>
<keyword evidence="1" id="KW-0805">Transcription regulation</keyword>
<dbReference type="InterPro" id="IPR018060">
    <property type="entry name" value="HTH_AraC"/>
</dbReference>
<name>A0A7H0HJS8_9BURK</name>
<dbReference type="KEGG" id="amon:H9L24_08530"/>
<dbReference type="InterPro" id="IPR018062">
    <property type="entry name" value="HTH_AraC-typ_CS"/>
</dbReference>
<dbReference type="InterPro" id="IPR002818">
    <property type="entry name" value="DJ-1/PfpI"/>
</dbReference>
<dbReference type="SUPFAM" id="SSF46689">
    <property type="entry name" value="Homeodomain-like"/>
    <property type="match status" value="2"/>
</dbReference>
<dbReference type="PANTHER" id="PTHR43130">
    <property type="entry name" value="ARAC-FAMILY TRANSCRIPTIONAL REGULATOR"/>
    <property type="match status" value="1"/>
</dbReference>
<proteinExistence type="predicted"/>
<dbReference type="GO" id="GO:0003700">
    <property type="term" value="F:DNA-binding transcription factor activity"/>
    <property type="evidence" value="ECO:0007669"/>
    <property type="project" value="InterPro"/>
</dbReference>
<dbReference type="PROSITE" id="PS01124">
    <property type="entry name" value="HTH_ARAC_FAMILY_2"/>
    <property type="match status" value="1"/>
</dbReference>
<dbReference type="RefSeq" id="WP_187737774.1">
    <property type="nucleotide sequence ID" value="NZ_CP060790.1"/>
</dbReference>
<evidence type="ECO:0000256" key="2">
    <source>
        <dbReference type="ARBA" id="ARBA00023125"/>
    </source>
</evidence>
<dbReference type="Gene3D" id="1.10.10.60">
    <property type="entry name" value="Homeodomain-like"/>
    <property type="match status" value="1"/>
</dbReference>
<dbReference type="Pfam" id="PF01965">
    <property type="entry name" value="DJ-1_PfpI"/>
    <property type="match status" value="1"/>
</dbReference>
<organism evidence="5 6">
    <name type="scientific">Paenacidovorax monticola</name>
    <dbReference type="NCBI Taxonomy" id="1926868"/>
    <lineage>
        <taxon>Bacteria</taxon>
        <taxon>Pseudomonadati</taxon>
        <taxon>Pseudomonadota</taxon>
        <taxon>Betaproteobacteria</taxon>
        <taxon>Burkholderiales</taxon>
        <taxon>Comamonadaceae</taxon>
        <taxon>Paenacidovorax</taxon>
    </lineage>
</organism>
<dbReference type="Proteomes" id="UP000516057">
    <property type="component" value="Chromosome"/>
</dbReference>
<keyword evidence="6" id="KW-1185">Reference proteome</keyword>
<dbReference type="PROSITE" id="PS00041">
    <property type="entry name" value="HTH_ARAC_FAMILY_1"/>
    <property type="match status" value="1"/>
</dbReference>
<dbReference type="EMBL" id="CP060790">
    <property type="protein sequence ID" value="QNP60794.1"/>
    <property type="molecule type" value="Genomic_DNA"/>
</dbReference>
<dbReference type="InterPro" id="IPR029062">
    <property type="entry name" value="Class_I_gatase-like"/>
</dbReference>